<reference evidence="1 2" key="1">
    <citation type="submission" date="2018-03" db="EMBL/GenBank/DDBJ databases">
        <title>Genomic Encyclopedia of Type Strains, Phase III (KMG-III): the genomes of soil and plant-associated and newly described type strains.</title>
        <authorList>
            <person name="Whitman W."/>
        </authorList>
    </citation>
    <scope>NUCLEOTIDE SEQUENCE [LARGE SCALE GENOMIC DNA]</scope>
    <source>
        <strain evidence="1 2">MWH-P2sevCIIIb</strain>
    </source>
</reference>
<proteinExistence type="predicted"/>
<evidence type="ECO:0000313" key="2">
    <source>
        <dbReference type="Proteomes" id="UP000238308"/>
    </source>
</evidence>
<gene>
    <name evidence="1" type="ORF">BCM14_2698</name>
</gene>
<accession>A0A2T0XC31</accession>
<sequence length="91" mass="10775">MGINRLCWDLINLIPGPDSEISHTRLTELLEAVYRRDELPESFTRKVLNQLERLAYVAEPQLSVKKIDRVYYYKWSEDAARLPIVRNNSKR</sequence>
<dbReference type="Proteomes" id="UP000238308">
    <property type="component" value="Unassembled WGS sequence"/>
</dbReference>
<dbReference type="AlphaFoldDB" id="A0A2T0XC31"/>
<protein>
    <submittedName>
        <fullName evidence="1">Uncharacterized protein</fullName>
    </submittedName>
</protein>
<dbReference type="RefSeq" id="WP_106228526.1">
    <property type="nucleotide sequence ID" value="NZ_PVTV01000017.1"/>
</dbReference>
<dbReference type="EMBL" id="PVTV01000017">
    <property type="protein sequence ID" value="PRY96459.1"/>
    <property type="molecule type" value="Genomic_DNA"/>
</dbReference>
<evidence type="ECO:0000313" key="1">
    <source>
        <dbReference type="EMBL" id="PRY96459.1"/>
    </source>
</evidence>
<keyword evidence="2" id="KW-1185">Reference proteome</keyword>
<organism evidence="1 2">
    <name type="scientific">Jezberella montanilacus</name>
    <dbReference type="NCBI Taxonomy" id="323426"/>
    <lineage>
        <taxon>Bacteria</taxon>
        <taxon>Pseudomonadati</taxon>
        <taxon>Pseudomonadota</taxon>
        <taxon>Betaproteobacteria</taxon>
        <taxon>Burkholderiales</taxon>
        <taxon>Alcaligenaceae</taxon>
        <taxon>Jezberella</taxon>
    </lineage>
</organism>
<name>A0A2T0XC31_9BURK</name>
<comment type="caution">
    <text evidence="1">The sequence shown here is derived from an EMBL/GenBank/DDBJ whole genome shotgun (WGS) entry which is preliminary data.</text>
</comment>